<dbReference type="RefSeq" id="WP_168569002.1">
    <property type="nucleotide sequence ID" value="NZ_CP051167.1"/>
</dbReference>
<organism evidence="2 3">
    <name type="scientific">Oxynema aestuarii AP17</name>
    <dbReference type="NCBI Taxonomy" id="2064643"/>
    <lineage>
        <taxon>Bacteria</taxon>
        <taxon>Bacillati</taxon>
        <taxon>Cyanobacteriota</taxon>
        <taxon>Cyanophyceae</taxon>
        <taxon>Oscillatoriophycideae</taxon>
        <taxon>Oscillatoriales</taxon>
        <taxon>Oscillatoriaceae</taxon>
        <taxon>Oxynema</taxon>
        <taxon>Oxynema aestuarii</taxon>
    </lineage>
</organism>
<protein>
    <submittedName>
        <fullName evidence="2">Uncharacterized protein</fullName>
    </submittedName>
</protein>
<feature type="region of interest" description="Disordered" evidence="1">
    <location>
        <begin position="29"/>
        <end position="67"/>
    </location>
</feature>
<reference evidence="2 3" key="1">
    <citation type="submission" date="2020-04" db="EMBL/GenBank/DDBJ databases">
        <authorList>
            <person name="Basu S."/>
            <person name="Maruthanayagam V."/>
            <person name="Chakraborty S."/>
            <person name="Pramanik A."/>
            <person name="Mukherjee J."/>
            <person name="Brink B."/>
        </authorList>
    </citation>
    <scope>NUCLEOTIDE SEQUENCE [LARGE SCALE GENOMIC DNA]</scope>
    <source>
        <strain evidence="2 3">AP17</strain>
    </source>
</reference>
<gene>
    <name evidence="2" type="ORF">HCG48_09840</name>
</gene>
<proteinExistence type="predicted"/>
<feature type="compositionally biased region" description="Low complexity" evidence="1">
    <location>
        <begin position="45"/>
        <end position="54"/>
    </location>
</feature>
<evidence type="ECO:0000256" key="1">
    <source>
        <dbReference type="SAM" id="MobiDB-lite"/>
    </source>
</evidence>
<evidence type="ECO:0000313" key="2">
    <source>
        <dbReference type="EMBL" id="QIZ70847.1"/>
    </source>
</evidence>
<dbReference type="AlphaFoldDB" id="A0A6H1TXH3"/>
<accession>A0A6H1TXH3</accession>
<evidence type="ECO:0000313" key="3">
    <source>
        <dbReference type="Proteomes" id="UP000500857"/>
    </source>
</evidence>
<keyword evidence="3" id="KW-1185">Reference proteome</keyword>
<dbReference type="Proteomes" id="UP000500857">
    <property type="component" value="Chromosome"/>
</dbReference>
<sequence length="89" mass="10080">MENDRQEQRRASEKAFIDSLHKLEETFQLVDEVSEPKPEKIERIPNSSSPRSNPSSPPKTSGFDLDELAEAAEDIEQFMKSKESQGEGD</sequence>
<dbReference type="EMBL" id="CP051167">
    <property type="protein sequence ID" value="QIZ70847.1"/>
    <property type="molecule type" value="Genomic_DNA"/>
</dbReference>
<feature type="compositionally biased region" description="Basic and acidic residues" evidence="1">
    <location>
        <begin position="34"/>
        <end position="43"/>
    </location>
</feature>
<name>A0A6H1TXH3_9CYAN</name>
<dbReference type="KEGG" id="oxy:HCG48_09840"/>